<dbReference type="Proteomes" id="UP000009375">
    <property type="component" value="Unassembled WGS sequence"/>
</dbReference>
<organism evidence="1 2">
    <name type="scientific">Candidatus Parvarchaeum acidiphilum ARMAN-4</name>
    <dbReference type="NCBI Taxonomy" id="662760"/>
    <lineage>
        <taxon>Archaea</taxon>
        <taxon>Candidatus Parvarchaeota</taxon>
        <taxon>Candidatus Parvarchaeum</taxon>
    </lineage>
</organism>
<reference evidence="1 2" key="1">
    <citation type="journal article" date="2010" name="Proc. Natl. Acad. Sci. U.S.A.">
        <title>Enigmatic, ultrasmall, uncultivated Archaea.</title>
        <authorList>
            <person name="Baker B.J."/>
            <person name="Comolli L.R."/>
            <person name="Dick G.J."/>
            <person name="Hauser L.J."/>
            <person name="Hyatt D."/>
            <person name="Dill B.D."/>
            <person name="Land M.L."/>
            <person name="Verberkmoes N.C."/>
            <person name="Hettich R.L."/>
            <person name="Banfield J.F."/>
        </authorList>
    </citation>
    <scope>NUCLEOTIDE SEQUENCE [LARGE SCALE GENOMIC DNA]</scope>
</reference>
<name>D2EF64_PARA4</name>
<dbReference type="Gene3D" id="1.10.510.10">
    <property type="entry name" value="Transferase(Phosphotransferase) domain 1"/>
    <property type="match status" value="1"/>
</dbReference>
<keyword evidence="1" id="KW-0723">Serine/threonine-protein kinase</keyword>
<sequence>MQKQATLDSIISKVKMNLAGMIQVRFTGLIKTGKRATYLRSEKMLNEFYENKEKYILDSSIDYYDRKDLFFKSTSFLEKGQFEKLNMMYNILPEAIPAPITKVRNSNGKEIGYIMKKINGYTMSNYLEGLDASIRYKENDRIIKELNDYVEKLSVNGIGHGDIHRRNVIIYESKPFLVDPFSINNCDSWYMKRDVKNLKKLKSIEY</sequence>
<dbReference type="EMBL" id="GG730044">
    <property type="protein sequence ID" value="EEZ92990.1"/>
    <property type="molecule type" value="Genomic_DNA"/>
</dbReference>
<proteinExistence type="predicted"/>
<protein>
    <submittedName>
        <fullName evidence="1">Mn2+-dependent serine/threonine protein kinase</fullName>
    </submittedName>
</protein>
<dbReference type="SUPFAM" id="SSF56112">
    <property type="entry name" value="Protein kinase-like (PK-like)"/>
    <property type="match status" value="1"/>
</dbReference>
<evidence type="ECO:0000313" key="2">
    <source>
        <dbReference type="Proteomes" id="UP000009375"/>
    </source>
</evidence>
<gene>
    <name evidence="1" type="ORF">BJBARM4_0376</name>
</gene>
<accession>D2EF64</accession>
<evidence type="ECO:0000313" key="1">
    <source>
        <dbReference type="EMBL" id="EEZ92990.1"/>
    </source>
</evidence>
<keyword evidence="1" id="KW-0418">Kinase</keyword>
<dbReference type="AlphaFoldDB" id="D2EF64"/>
<keyword evidence="1" id="KW-0808">Transferase</keyword>
<dbReference type="GO" id="GO:0004674">
    <property type="term" value="F:protein serine/threonine kinase activity"/>
    <property type="evidence" value="ECO:0007669"/>
    <property type="project" value="UniProtKB-KW"/>
</dbReference>
<dbReference type="InterPro" id="IPR011009">
    <property type="entry name" value="Kinase-like_dom_sf"/>
</dbReference>